<dbReference type="SUPFAM" id="SSF54001">
    <property type="entry name" value="Cysteine proteinases"/>
    <property type="match status" value="1"/>
</dbReference>
<organism evidence="9 10">
    <name type="scientific">Campylobacter lanienae NCTC 13004</name>
    <dbReference type="NCBI Taxonomy" id="1031753"/>
    <lineage>
        <taxon>Bacteria</taxon>
        <taxon>Pseudomonadati</taxon>
        <taxon>Campylobacterota</taxon>
        <taxon>Epsilonproteobacteria</taxon>
        <taxon>Campylobacterales</taxon>
        <taxon>Campylobacteraceae</taxon>
        <taxon>Campylobacter</taxon>
    </lineage>
</organism>
<dbReference type="GO" id="GO:0008234">
    <property type="term" value="F:cysteine-type peptidase activity"/>
    <property type="evidence" value="ECO:0007669"/>
    <property type="project" value="UniProtKB-KW"/>
</dbReference>
<keyword evidence="3" id="KW-0378">Hydrolase</keyword>
<name>A0A1X9SM26_9BACT</name>
<feature type="domain" description="SH3b1" evidence="7">
    <location>
        <begin position="136"/>
        <end position="186"/>
    </location>
</feature>
<feature type="domain" description="NlpC/P60" evidence="5">
    <location>
        <begin position="277"/>
        <end position="356"/>
    </location>
</feature>
<keyword evidence="4" id="KW-0788">Thiol protease</keyword>
<dbReference type="InterPro" id="IPR025606">
    <property type="entry name" value="NLPC/P60_N_dom"/>
</dbReference>
<dbReference type="Pfam" id="PF12913">
    <property type="entry name" value="SH3_6"/>
    <property type="match status" value="1"/>
</dbReference>
<dbReference type="Pfam" id="PF13539">
    <property type="entry name" value="Peptidase_M15_4"/>
    <property type="match status" value="1"/>
</dbReference>
<dbReference type="AlphaFoldDB" id="A0A1X9SM26"/>
<evidence type="ECO:0000313" key="9">
    <source>
        <dbReference type="EMBL" id="ARQ97295.1"/>
    </source>
</evidence>
<evidence type="ECO:0000259" key="5">
    <source>
        <dbReference type="Pfam" id="PF00877"/>
    </source>
</evidence>
<dbReference type="RefSeq" id="WP_100590527.1">
    <property type="nucleotide sequence ID" value="NZ_CP015578.1"/>
</dbReference>
<sequence length="635" mass="72793">MKNSLLFLIIFIFLGCAKQSYTLNELNLRLDLDFNQSANILPDTDLNFKSNNNELINRYFSVWDGGFDVDINDAMWAFDTYTYEKQKYYGESHILRDQEWFDRHRQNANFASYKRVLKPAIILRDTAVRGFPTKERLFLDSRPGEGYPFDYLQDSNLEAFHPVLVSHFSLDGAWVFIQSDSFTGFVASNDIKILSKKEANEFKKSKFGIFIKDRVAIKDQSNKFIFYSRIGGLVPYTKIENGNFITPQGYKISQDIATINLELNSKNAKLILNEMIGMNYGWGGLDELRDCSAFTKDYFASFGIWLPRNSKQQSQIAQIIDLKELSDEAKKAKIVEFGVPYATLLYMRGHIMLYTGVVDGKISVTHASWGLKTKNNSRAIIGRTAITDIEIGKDRSDIKALLLSLVESMNILTPNPKLALQNSYNIKFQNNNIIFANNSSMPYEIGSSDILNNPSIKDMFALNYPLLKPLNSQLTDAGRIRNEQFFNAIYGDSKEAVEANLSEVIWLKNSLNQKIKFNSLNGAAKALQKVSDELDILVKNEPNLIIYLQDIGGTFKYRNIAQTNRLSPHSWGIAIDINVANSHYWLWSKDGYQNKIPYKIVEVFEKNGFIWGGRWEHFDTMHFEYRPEFAALRVN</sequence>
<evidence type="ECO:0000259" key="8">
    <source>
        <dbReference type="Pfam" id="PF13539"/>
    </source>
</evidence>
<dbReference type="GO" id="GO:0006508">
    <property type="term" value="P:proteolysis"/>
    <property type="evidence" value="ECO:0007669"/>
    <property type="project" value="UniProtKB-KW"/>
</dbReference>
<dbReference type="InterPro" id="IPR039561">
    <property type="entry name" value="Peptidase_M15C"/>
</dbReference>
<reference evidence="10" key="1">
    <citation type="journal article" date="2017" name="Genome Biol. Evol.">
        <title>Comparative Genomic Analysis Identifies a Campylobacter Clade Deficient in Selenium Metabolism.</title>
        <authorList>
            <person name="Miller W.G."/>
            <person name="Yee E."/>
            <person name="Lopes B.S."/>
            <person name="Chapman M.H."/>
            <person name="Huynh S."/>
            <person name="Bono J.L."/>
            <person name="Parker C.T."/>
            <person name="Strachan N.J.C."/>
            <person name="Forbes K.J."/>
        </authorList>
    </citation>
    <scope>NUCLEOTIDE SEQUENCE [LARGE SCALE GENOMIC DNA]</scope>
    <source>
        <strain evidence="10">NCTC 13004</strain>
    </source>
</reference>
<protein>
    <submittedName>
        <fullName evidence="9">Putative cysteine peptidase, peptidase M15 family (SH3, Nlp/P60 domains)</fullName>
    </submittedName>
</protein>
<evidence type="ECO:0000256" key="4">
    <source>
        <dbReference type="ARBA" id="ARBA00022807"/>
    </source>
</evidence>
<dbReference type="Pfam" id="PF00877">
    <property type="entry name" value="NLPC_P60"/>
    <property type="match status" value="1"/>
</dbReference>
<accession>A0A1X9SM26</accession>
<evidence type="ECO:0000256" key="3">
    <source>
        <dbReference type="ARBA" id="ARBA00022801"/>
    </source>
</evidence>
<evidence type="ECO:0000313" key="10">
    <source>
        <dbReference type="Proteomes" id="UP000202031"/>
    </source>
</evidence>
<feature type="domain" description="Peptidase M15C" evidence="8">
    <location>
        <begin position="562"/>
        <end position="625"/>
    </location>
</feature>
<evidence type="ECO:0000259" key="6">
    <source>
        <dbReference type="Pfam" id="PF12912"/>
    </source>
</evidence>
<dbReference type="Gene3D" id="3.30.1380.10">
    <property type="match status" value="1"/>
</dbReference>
<dbReference type="SUPFAM" id="SSF55166">
    <property type="entry name" value="Hedgehog/DD-peptidase"/>
    <property type="match status" value="1"/>
</dbReference>
<gene>
    <name evidence="9" type="ORF">CLAN_0546</name>
</gene>
<dbReference type="PROSITE" id="PS51257">
    <property type="entry name" value="PROKAR_LIPOPROTEIN"/>
    <property type="match status" value="1"/>
</dbReference>
<evidence type="ECO:0000256" key="2">
    <source>
        <dbReference type="ARBA" id="ARBA00022670"/>
    </source>
</evidence>
<comment type="similarity">
    <text evidence="1">Belongs to the peptidase C40 family.</text>
</comment>
<evidence type="ECO:0000259" key="7">
    <source>
        <dbReference type="Pfam" id="PF12913"/>
    </source>
</evidence>
<dbReference type="EMBL" id="CP015578">
    <property type="protein sequence ID" value="ARQ97295.1"/>
    <property type="molecule type" value="Genomic_DNA"/>
</dbReference>
<dbReference type="KEGG" id="clx:CLAN_0546"/>
<feature type="domain" description="NLPC/P60 N-terminal" evidence="6">
    <location>
        <begin position="49"/>
        <end position="113"/>
    </location>
</feature>
<dbReference type="Pfam" id="PF12912">
    <property type="entry name" value="N_NLPC_P60"/>
    <property type="match status" value="1"/>
</dbReference>
<dbReference type="GeneID" id="46921020"/>
<dbReference type="InterPro" id="IPR039439">
    <property type="entry name" value="SH3b1_dom"/>
</dbReference>
<dbReference type="InterPro" id="IPR000064">
    <property type="entry name" value="NLP_P60_dom"/>
</dbReference>
<evidence type="ECO:0000256" key="1">
    <source>
        <dbReference type="ARBA" id="ARBA00007074"/>
    </source>
</evidence>
<keyword evidence="2" id="KW-0645">Protease</keyword>
<dbReference type="InterPro" id="IPR009045">
    <property type="entry name" value="Zn_M74/Hedgehog-like"/>
</dbReference>
<proteinExistence type="inferred from homology"/>
<dbReference type="Proteomes" id="UP000202031">
    <property type="component" value="Chromosome"/>
</dbReference>
<dbReference type="Gene3D" id="3.90.1720.10">
    <property type="entry name" value="endopeptidase domain like (from Nostoc punctiforme)"/>
    <property type="match status" value="1"/>
</dbReference>
<dbReference type="InterPro" id="IPR038765">
    <property type="entry name" value="Papain-like_cys_pep_sf"/>
</dbReference>